<proteinExistence type="predicted"/>
<accession>A0A0J9RXA7</accession>
<sequence>MLLPPYQEACNPGFCDCPFPNSIEVTNHKGHIPDLVGCQCGEDEPGNVNAWRWHATDESDAVVTDRDIIFHPTYSQGTAIVRGEQALKTNMVHFWEMRVITTLAGTDVMFGIGTESVNLGQFKFHFVSALGTNAQSWGFSYSGRIQHCGELLPYGQKFSQGCLIGVCLDRTRGHLEFYLNRRSLGVAYTNIPTDPDVKIYPMVCSTAAKSVIRLINCTSQPVTLQLRSFQALSRQPLKLAELRQMPGLKGILQSYWFLAPPIRYSRNSRENELDLGDEAVLSSSKQRLRRKHKYRETDDAAVDEDDLYANAHKITLRSSDSGDEEHTASVHEMCDEYFHYLL</sequence>
<dbReference type="SUPFAM" id="SSF49899">
    <property type="entry name" value="Concanavalin A-like lectins/glucanases"/>
    <property type="match status" value="1"/>
</dbReference>
<dbReference type="InterPro" id="IPR013320">
    <property type="entry name" value="ConA-like_dom_sf"/>
</dbReference>
<dbReference type="InterPro" id="IPR035754">
    <property type="entry name" value="SPRY_SPSB3"/>
</dbReference>
<dbReference type="Proteomes" id="UP000035880">
    <property type="component" value="Chromosome 3L"/>
</dbReference>
<dbReference type="AlphaFoldDB" id="A0A0J9RXA7"/>
<gene>
    <name evidence="3" type="primary">Dsim\GD17641</name>
    <name evidence="3" type="ORF">Dsimw501_GD17641</name>
</gene>
<dbReference type="InterPro" id="IPR001870">
    <property type="entry name" value="B30.2/SPRY"/>
</dbReference>
<dbReference type="Gene3D" id="2.60.120.920">
    <property type="match status" value="1"/>
</dbReference>
<protein>
    <recommendedName>
        <fullName evidence="2">B30.2/SPRY domain-containing protein</fullName>
    </recommendedName>
</protein>
<name>A0A0J9RXA7_DROSI</name>
<dbReference type="Bgee" id="FBgn0189191">
    <property type="expression patterns" value="Expressed in embryo and 3 other cell types or tissues"/>
</dbReference>
<dbReference type="Pfam" id="PF00622">
    <property type="entry name" value="SPRY"/>
    <property type="match status" value="1"/>
</dbReference>
<reference evidence="3" key="1">
    <citation type="journal article" date="2013" name="Genome Res.">
        <title>A second-generation assembly of the Drosophila simulans genome provides new insights into patterns of lineage-specific divergence.</title>
        <authorList>
            <person name="Hu T.T."/>
            <person name="Eisen M.B."/>
            <person name="Thornton K.R."/>
            <person name="Andolfatto P."/>
        </authorList>
    </citation>
    <scope>NUCLEOTIDE SEQUENCE [LARGE SCALE GENOMIC DNA]</scope>
    <source>
        <strain evidence="3">W501</strain>
    </source>
</reference>
<evidence type="ECO:0000259" key="2">
    <source>
        <dbReference type="PROSITE" id="PS50188"/>
    </source>
</evidence>
<dbReference type="EMBL" id="CM002912">
    <property type="protein sequence ID" value="KMY99884.1"/>
    <property type="molecule type" value="Genomic_DNA"/>
</dbReference>
<dbReference type="KEGG" id="dsi:Dsimw501_GD17641"/>
<dbReference type="GO" id="GO:0043161">
    <property type="term" value="P:proteasome-mediated ubiquitin-dependent protein catabolic process"/>
    <property type="evidence" value="ECO:0007669"/>
    <property type="project" value="TreeGrafter"/>
</dbReference>
<dbReference type="CDD" id="cd12876">
    <property type="entry name" value="SPRY_SOCS3"/>
    <property type="match status" value="1"/>
</dbReference>
<reference evidence="3" key="2">
    <citation type="submission" date="2014-06" db="EMBL/GenBank/DDBJ databases">
        <authorList>
            <person name="Hu T."/>
            <person name="Eisen M.B."/>
            <person name="Thornton K.R."/>
            <person name="Andolfatto P."/>
        </authorList>
    </citation>
    <scope>NUCLEOTIDE SEQUENCE</scope>
    <source>
        <strain evidence="3">W501</strain>
    </source>
</reference>
<keyword evidence="1" id="KW-0833">Ubl conjugation pathway</keyword>
<dbReference type="PANTHER" id="PTHR12245">
    <property type="entry name" value="SPRY DOMAIN CONTAINING SOCS BOX PROTEIN"/>
    <property type="match status" value="1"/>
</dbReference>
<dbReference type="InterPro" id="IPR043136">
    <property type="entry name" value="B30.2/SPRY_sf"/>
</dbReference>
<evidence type="ECO:0000313" key="3">
    <source>
        <dbReference type="EMBL" id="KMY99884.1"/>
    </source>
</evidence>
<dbReference type="GO" id="GO:0019005">
    <property type="term" value="C:SCF ubiquitin ligase complex"/>
    <property type="evidence" value="ECO:0007669"/>
    <property type="project" value="TreeGrafter"/>
</dbReference>
<dbReference type="InterPro" id="IPR050672">
    <property type="entry name" value="FBXO45-Fsn/SPSB_families"/>
</dbReference>
<dbReference type="FunFam" id="2.60.120.920:FF:000079">
    <property type="entry name" value="Predicted protein"/>
    <property type="match status" value="1"/>
</dbReference>
<reference evidence="3" key="3">
    <citation type="submission" date="2015-04" db="EMBL/GenBank/DDBJ databases">
        <authorList>
            <consortium name="FlyBase"/>
        </authorList>
    </citation>
    <scope>NUCLEOTIDE SEQUENCE</scope>
    <source>
        <strain evidence="3">W501</strain>
    </source>
</reference>
<dbReference type="OrthoDB" id="5951542at2759"/>
<organism evidence="3">
    <name type="scientific">Drosophila simulans</name>
    <name type="common">Fruit fly</name>
    <dbReference type="NCBI Taxonomy" id="7240"/>
    <lineage>
        <taxon>Eukaryota</taxon>
        <taxon>Metazoa</taxon>
        <taxon>Ecdysozoa</taxon>
        <taxon>Arthropoda</taxon>
        <taxon>Hexapoda</taxon>
        <taxon>Insecta</taxon>
        <taxon>Pterygota</taxon>
        <taxon>Neoptera</taxon>
        <taxon>Endopterygota</taxon>
        <taxon>Diptera</taxon>
        <taxon>Brachycera</taxon>
        <taxon>Muscomorpha</taxon>
        <taxon>Ephydroidea</taxon>
        <taxon>Drosophilidae</taxon>
        <taxon>Drosophila</taxon>
        <taxon>Sophophora</taxon>
    </lineage>
</organism>
<evidence type="ECO:0000256" key="1">
    <source>
        <dbReference type="ARBA" id="ARBA00022786"/>
    </source>
</evidence>
<dbReference type="InterPro" id="IPR003877">
    <property type="entry name" value="SPRY_dom"/>
</dbReference>
<dbReference type="PANTHER" id="PTHR12245:SF5">
    <property type="entry name" value="SPRY DOMAIN-CONTAINING SOCS BOX PROTEIN 3"/>
    <property type="match status" value="1"/>
</dbReference>
<dbReference type="SMART" id="SM00449">
    <property type="entry name" value="SPRY"/>
    <property type="match status" value="1"/>
</dbReference>
<feature type="domain" description="B30.2/SPRY" evidence="2">
    <location>
        <begin position="20"/>
        <end position="221"/>
    </location>
</feature>
<dbReference type="PROSITE" id="PS50188">
    <property type="entry name" value="B302_SPRY"/>
    <property type="match status" value="1"/>
</dbReference>